<feature type="signal peptide" evidence="1">
    <location>
        <begin position="1"/>
        <end position="25"/>
    </location>
</feature>
<protein>
    <recommendedName>
        <fullName evidence="4">Tetratricopeptide repeat protein</fullName>
    </recommendedName>
</protein>
<dbReference type="AlphaFoldDB" id="A0A4Z0M9W9"/>
<evidence type="ECO:0000256" key="1">
    <source>
        <dbReference type="SAM" id="SignalP"/>
    </source>
</evidence>
<gene>
    <name evidence="2" type="ORF">E4634_01185</name>
</gene>
<sequence>MAGSIRHLFLLLALLAVTAALPAAAQTTTDTADDYLREAQRHLRLGEPKAALDILAANATGIDSHAERVARHDIACRAWLEHGYAQHAQHHCVRSIEMASGRARWRAFNNLGVAEYRMGDVPAARAAFEQAAVLSGVVSTPHRNLQMLDAQAVPDGSVPDVANALVVR</sequence>
<reference evidence="2 3" key="1">
    <citation type="submission" date="2019-04" db="EMBL/GenBank/DDBJ databases">
        <title>Taxonomy of novel Haliea sp. from mangrove soil of West Coast of India.</title>
        <authorList>
            <person name="Verma A."/>
            <person name="Kumar P."/>
            <person name="Krishnamurthi S."/>
        </authorList>
    </citation>
    <scope>NUCLEOTIDE SEQUENCE [LARGE SCALE GENOMIC DNA]</scope>
    <source>
        <strain evidence="2 3">SAOS-164</strain>
    </source>
</reference>
<evidence type="ECO:0000313" key="3">
    <source>
        <dbReference type="Proteomes" id="UP000298050"/>
    </source>
</evidence>
<dbReference type="SUPFAM" id="SSF48452">
    <property type="entry name" value="TPR-like"/>
    <property type="match status" value="1"/>
</dbReference>
<keyword evidence="3" id="KW-1185">Reference proteome</keyword>
<feature type="chain" id="PRO_5021223162" description="Tetratricopeptide repeat protein" evidence="1">
    <location>
        <begin position="26"/>
        <end position="168"/>
    </location>
</feature>
<comment type="caution">
    <text evidence="2">The sequence shown here is derived from an EMBL/GenBank/DDBJ whole genome shotgun (WGS) entry which is preliminary data.</text>
</comment>
<accession>A0A4Z0M9W9</accession>
<organism evidence="2 3">
    <name type="scientific">Mangrovimicrobium sediminis</name>
    <dbReference type="NCBI Taxonomy" id="2562682"/>
    <lineage>
        <taxon>Bacteria</taxon>
        <taxon>Pseudomonadati</taxon>
        <taxon>Pseudomonadota</taxon>
        <taxon>Gammaproteobacteria</taxon>
        <taxon>Cellvibrionales</taxon>
        <taxon>Halieaceae</taxon>
        <taxon>Mangrovimicrobium</taxon>
    </lineage>
</organism>
<evidence type="ECO:0000313" key="2">
    <source>
        <dbReference type="EMBL" id="TGD76190.1"/>
    </source>
</evidence>
<dbReference type="Proteomes" id="UP000298050">
    <property type="component" value="Unassembled WGS sequence"/>
</dbReference>
<proteinExistence type="predicted"/>
<dbReference type="Gene3D" id="1.25.40.10">
    <property type="entry name" value="Tetratricopeptide repeat domain"/>
    <property type="match status" value="1"/>
</dbReference>
<dbReference type="InterPro" id="IPR011990">
    <property type="entry name" value="TPR-like_helical_dom_sf"/>
</dbReference>
<dbReference type="OrthoDB" id="1465834at2"/>
<evidence type="ECO:0008006" key="4">
    <source>
        <dbReference type="Google" id="ProtNLM"/>
    </source>
</evidence>
<keyword evidence="1" id="KW-0732">Signal</keyword>
<name>A0A4Z0M9W9_9GAMM</name>
<dbReference type="RefSeq" id="WP_135440767.1">
    <property type="nucleotide sequence ID" value="NZ_SRLE01000001.1"/>
</dbReference>
<dbReference type="EMBL" id="SRLE01000001">
    <property type="protein sequence ID" value="TGD76190.1"/>
    <property type="molecule type" value="Genomic_DNA"/>
</dbReference>